<evidence type="ECO:0000313" key="1">
    <source>
        <dbReference type="EMBL" id="VDP86129.1"/>
    </source>
</evidence>
<dbReference type="AlphaFoldDB" id="A0A183Q5T5"/>
<accession>A0A183Q5T5</accession>
<evidence type="ECO:0000313" key="2">
    <source>
        <dbReference type="Proteomes" id="UP000269396"/>
    </source>
</evidence>
<dbReference type="EMBL" id="UZAL01049247">
    <property type="protein sequence ID" value="VDP86129.1"/>
    <property type="molecule type" value="Genomic_DNA"/>
</dbReference>
<dbReference type="InterPro" id="IPR000477">
    <property type="entry name" value="RT_dom"/>
</dbReference>
<protein>
    <submittedName>
        <fullName evidence="1">Uncharacterized protein</fullName>
    </submittedName>
</protein>
<name>A0A183Q5T5_9TREM</name>
<dbReference type="PROSITE" id="PS50878">
    <property type="entry name" value="RT_POL"/>
    <property type="match status" value="1"/>
</dbReference>
<reference evidence="1 2" key="1">
    <citation type="submission" date="2018-11" db="EMBL/GenBank/DDBJ databases">
        <authorList>
            <consortium name="Pathogen Informatics"/>
        </authorList>
    </citation>
    <scope>NUCLEOTIDE SEQUENCE [LARGE SCALE GENOMIC DNA]</scope>
    <source>
        <strain>Denwood</strain>
        <strain evidence="2">Zambia</strain>
    </source>
</reference>
<organism evidence="1 2">
    <name type="scientific">Schistosoma mattheei</name>
    <dbReference type="NCBI Taxonomy" id="31246"/>
    <lineage>
        <taxon>Eukaryota</taxon>
        <taxon>Metazoa</taxon>
        <taxon>Spiralia</taxon>
        <taxon>Lophotrochozoa</taxon>
        <taxon>Platyhelminthes</taxon>
        <taxon>Trematoda</taxon>
        <taxon>Digenea</taxon>
        <taxon>Strigeidida</taxon>
        <taxon>Schistosomatoidea</taxon>
        <taxon>Schistosomatidae</taxon>
        <taxon>Schistosoma</taxon>
    </lineage>
</organism>
<gene>
    <name evidence="1" type="ORF">SMTD_LOCUS21972</name>
</gene>
<keyword evidence="2" id="KW-1185">Reference proteome</keyword>
<sequence length="75" mass="8544">MGSPLSPLLADIFLAKVENRPLKSTVSQLPTIYRYIDDTSTVLEKEYDKGNLRNIFINVHSSINFKSEDEQKNSI</sequence>
<dbReference type="Proteomes" id="UP000269396">
    <property type="component" value="Unassembled WGS sequence"/>
</dbReference>
<proteinExistence type="predicted"/>